<evidence type="ECO:0000313" key="2">
    <source>
        <dbReference type="Proteomes" id="UP001632038"/>
    </source>
</evidence>
<comment type="caution">
    <text evidence="1">The sequence shown here is derived from an EMBL/GenBank/DDBJ whole genome shotgun (WGS) entry which is preliminary data.</text>
</comment>
<name>A0ABD3C947_9LAMI</name>
<dbReference type="EMBL" id="JAVIJP010000049">
    <property type="protein sequence ID" value="KAL3625631.1"/>
    <property type="molecule type" value="Genomic_DNA"/>
</dbReference>
<dbReference type="AlphaFoldDB" id="A0ABD3C947"/>
<sequence>MALRPRRVFSLPYLLLNRSLHQPKSIPHIYPLTFFQPSSPPLAPPPPSSHHPTN</sequence>
<organism evidence="1 2">
    <name type="scientific">Castilleja foliolosa</name>
    <dbReference type="NCBI Taxonomy" id="1961234"/>
    <lineage>
        <taxon>Eukaryota</taxon>
        <taxon>Viridiplantae</taxon>
        <taxon>Streptophyta</taxon>
        <taxon>Embryophyta</taxon>
        <taxon>Tracheophyta</taxon>
        <taxon>Spermatophyta</taxon>
        <taxon>Magnoliopsida</taxon>
        <taxon>eudicotyledons</taxon>
        <taxon>Gunneridae</taxon>
        <taxon>Pentapetalae</taxon>
        <taxon>asterids</taxon>
        <taxon>lamiids</taxon>
        <taxon>Lamiales</taxon>
        <taxon>Orobanchaceae</taxon>
        <taxon>Pedicularideae</taxon>
        <taxon>Castillejinae</taxon>
        <taxon>Castilleja</taxon>
    </lineage>
</organism>
<protein>
    <submittedName>
        <fullName evidence="1">Uncharacterized protein</fullName>
    </submittedName>
</protein>
<reference evidence="2" key="1">
    <citation type="journal article" date="2024" name="IScience">
        <title>Strigolactones Initiate the Formation of Haustorium-like Structures in Castilleja.</title>
        <authorList>
            <person name="Buerger M."/>
            <person name="Peterson D."/>
            <person name="Chory J."/>
        </authorList>
    </citation>
    <scope>NUCLEOTIDE SEQUENCE [LARGE SCALE GENOMIC DNA]</scope>
</reference>
<evidence type="ECO:0000313" key="1">
    <source>
        <dbReference type="EMBL" id="KAL3625631.1"/>
    </source>
</evidence>
<proteinExistence type="predicted"/>
<dbReference type="Proteomes" id="UP001632038">
    <property type="component" value="Unassembled WGS sequence"/>
</dbReference>
<keyword evidence="2" id="KW-1185">Reference proteome</keyword>
<gene>
    <name evidence="1" type="ORF">CASFOL_030485</name>
</gene>
<accession>A0ABD3C947</accession>